<evidence type="ECO:0000313" key="1">
    <source>
        <dbReference type="EMBL" id="CAG8664078.1"/>
    </source>
</evidence>
<gene>
    <name evidence="1" type="ORF">SPELUC_LOCUS9388</name>
</gene>
<dbReference type="EMBL" id="CAJVPW010015692">
    <property type="protein sequence ID" value="CAG8664078.1"/>
    <property type="molecule type" value="Genomic_DNA"/>
</dbReference>
<sequence length="282" mass="34150">DIEYSTNELKDMKNSELTRIKNEMMIDDMRRLRRIRNDMIPYEEVIMDLKKNSPLTWIQSPRGYFQIQKDRARIKSEKKGGRFWFPVVFYFWGPGGSGKSGLVTKLFGDELYDKPEKGRPGSNWWNDYNGQDILFLDKFYTKLDWNSMVNVLNDGKIKVQSKYGGFEFMVAKYIFMTSTKPPKEVYNFGFKDGDDDSNKRDFEQFERRDRDKFRNMEWDIKYRNGKYNIEEIIEKGKLFTENVDGEHIIEGDVVKWRRYFPEYIKRYLRDYPRCMPLFKYRE</sequence>
<dbReference type="Proteomes" id="UP000789366">
    <property type="component" value="Unassembled WGS sequence"/>
</dbReference>
<proteinExistence type="predicted"/>
<accession>A0ACA9NS57</accession>
<comment type="caution">
    <text evidence="1">The sequence shown here is derived from an EMBL/GenBank/DDBJ whole genome shotgun (WGS) entry which is preliminary data.</text>
</comment>
<evidence type="ECO:0000313" key="2">
    <source>
        <dbReference type="Proteomes" id="UP000789366"/>
    </source>
</evidence>
<feature type="non-terminal residue" evidence="1">
    <location>
        <position position="1"/>
    </location>
</feature>
<reference evidence="1" key="1">
    <citation type="submission" date="2021-06" db="EMBL/GenBank/DDBJ databases">
        <authorList>
            <person name="Kallberg Y."/>
            <person name="Tangrot J."/>
            <person name="Rosling A."/>
        </authorList>
    </citation>
    <scope>NUCLEOTIDE SEQUENCE</scope>
    <source>
        <strain evidence="1">28 12/20/2015</strain>
    </source>
</reference>
<protein>
    <submittedName>
        <fullName evidence="1">7268_t:CDS:1</fullName>
    </submittedName>
</protein>
<keyword evidence="2" id="KW-1185">Reference proteome</keyword>
<name>A0ACA9NS57_9GLOM</name>
<organism evidence="1 2">
    <name type="scientific">Cetraspora pellucida</name>
    <dbReference type="NCBI Taxonomy" id="1433469"/>
    <lineage>
        <taxon>Eukaryota</taxon>
        <taxon>Fungi</taxon>
        <taxon>Fungi incertae sedis</taxon>
        <taxon>Mucoromycota</taxon>
        <taxon>Glomeromycotina</taxon>
        <taxon>Glomeromycetes</taxon>
        <taxon>Diversisporales</taxon>
        <taxon>Gigasporaceae</taxon>
        <taxon>Cetraspora</taxon>
    </lineage>
</organism>